<feature type="domain" description="Manganese/iron superoxide dismutase N-terminal" evidence="6">
    <location>
        <begin position="22"/>
        <end position="87"/>
    </location>
</feature>
<evidence type="ECO:0000259" key="7">
    <source>
        <dbReference type="Pfam" id="PF02777"/>
    </source>
</evidence>
<dbReference type="Proteomes" id="UP000248724">
    <property type="component" value="Unassembled WGS sequence"/>
</dbReference>
<dbReference type="PANTHER" id="PTHR11404">
    <property type="entry name" value="SUPEROXIDE DISMUTASE 2"/>
    <property type="match status" value="1"/>
</dbReference>
<dbReference type="Pfam" id="PF02777">
    <property type="entry name" value="Sod_Fe_C"/>
    <property type="match status" value="1"/>
</dbReference>
<accession>A0A934K0Y5</accession>
<dbReference type="Gene3D" id="1.10.287.990">
    <property type="entry name" value="Fe,Mn superoxide dismutase (SOD) domain"/>
    <property type="match status" value="1"/>
</dbReference>
<dbReference type="InterPro" id="IPR019831">
    <property type="entry name" value="Mn/Fe_SOD_N"/>
</dbReference>
<dbReference type="GO" id="GO:0004784">
    <property type="term" value="F:superoxide dismutase activity"/>
    <property type="evidence" value="ECO:0007669"/>
    <property type="project" value="UniProtKB-EC"/>
</dbReference>
<evidence type="ECO:0000256" key="4">
    <source>
        <dbReference type="ARBA" id="ARBA00023002"/>
    </source>
</evidence>
<dbReference type="Gene3D" id="3.55.40.20">
    <property type="entry name" value="Iron/manganese superoxide dismutase, C-terminal domain"/>
    <property type="match status" value="1"/>
</dbReference>
<keyword evidence="3 5" id="KW-0479">Metal-binding</keyword>
<dbReference type="RefSeq" id="WP_337311417.1">
    <property type="nucleotide sequence ID" value="NZ_JAEKNS010000083.1"/>
</dbReference>
<keyword evidence="4 5" id="KW-0560">Oxidoreductase</keyword>
<evidence type="ECO:0000256" key="5">
    <source>
        <dbReference type="RuleBase" id="RU000414"/>
    </source>
</evidence>
<evidence type="ECO:0000313" key="10">
    <source>
        <dbReference type="Proteomes" id="UP000248724"/>
    </source>
</evidence>
<feature type="domain" description="Manganese/iron superoxide dismutase C-terminal" evidence="7">
    <location>
        <begin position="99"/>
        <end position="198"/>
    </location>
</feature>
<evidence type="ECO:0000256" key="2">
    <source>
        <dbReference type="ARBA" id="ARBA00012682"/>
    </source>
</evidence>
<comment type="caution">
    <text evidence="9">The sequence shown here is derived from an EMBL/GenBank/DDBJ whole genome shotgun (WGS) entry which is preliminary data.</text>
</comment>
<evidence type="ECO:0000256" key="1">
    <source>
        <dbReference type="ARBA" id="ARBA00008714"/>
    </source>
</evidence>
<proteinExistence type="inferred from homology"/>
<name>A0A2W6AQ02_9BACT</name>
<dbReference type="InterPro" id="IPR036324">
    <property type="entry name" value="Mn/Fe_SOD_N_sf"/>
</dbReference>
<reference evidence="8 11" key="3">
    <citation type="submission" date="2020-10" db="EMBL/GenBank/DDBJ databases">
        <title>Ca. Dormibacterota MAGs.</title>
        <authorList>
            <person name="Montgomery K."/>
        </authorList>
    </citation>
    <scope>NUCLEOTIDE SEQUENCE [LARGE SCALE GENOMIC DNA]</scope>
    <source>
        <strain evidence="8">SC8812_S17_18</strain>
    </source>
</reference>
<evidence type="ECO:0000259" key="6">
    <source>
        <dbReference type="Pfam" id="PF00081"/>
    </source>
</evidence>
<comment type="catalytic activity">
    <reaction evidence="5">
        <text>2 superoxide + 2 H(+) = H2O2 + O2</text>
        <dbReference type="Rhea" id="RHEA:20696"/>
        <dbReference type="ChEBI" id="CHEBI:15378"/>
        <dbReference type="ChEBI" id="CHEBI:15379"/>
        <dbReference type="ChEBI" id="CHEBI:16240"/>
        <dbReference type="ChEBI" id="CHEBI:18421"/>
        <dbReference type="EC" id="1.15.1.1"/>
    </reaction>
</comment>
<dbReference type="PANTHER" id="PTHR11404:SF6">
    <property type="entry name" value="SUPEROXIDE DISMUTASE [MN], MITOCHONDRIAL"/>
    <property type="match status" value="1"/>
</dbReference>
<dbReference type="SUPFAM" id="SSF46609">
    <property type="entry name" value="Fe,Mn superoxide dismutase (SOD), N-terminal domain"/>
    <property type="match status" value="1"/>
</dbReference>
<dbReference type="EMBL" id="QHBU01000185">
    <property type="protein sequence ID" value="PZR79891.1"/>
    <property type="molecule type" value="Genomic_DNA"/>
</dbReference>
<evidence type="ECO:0000313" key="11">
    <source>
        <dbReference type="Proteomes" id="UP000606991"/>
    </source>
</evidence>
<gene>
    <name evidence="9" type="ORF">DLM65_09575</name>
    <name evidence="8" type="ORF">JF886_08325</name>
</gene>
<dbReference type="EMBL" id="JAEKNS010000083">
    <property type="protein sequence ID" value="MBJ7594853.1"/>
    <property type="molecule type" value="Genomic_DNA"/>
</dbReference>
<evidence type="ECO:0000256" key="3">
    <source>
        <dbReference type="ARBA" id="ARBA00022723"/>
    </source>
</evidence>
<evidence type="ECO:0000313" key="8">
    <source>
        <dbReference type="EMBL" id="MBJ7594853.1"/>
    </source>
</evidence>
<accession>A0A2W6AQ02</accession>
<dbReference type="InterPro" id="IPR019832">
    <property type="entry name" value="Mn/Fe_SOD_C"/>
</dbReference>
<dbReference type="Pfam" id="PF00081">
    <property type="entry name" value="Sod_Fe_N"/>
    <property type="match status" value="1"/>
</dbReference>
<protein>
    <recommendedName>
        <fullName evidence="2 5">Superoxide dismutase</fullName>
        <ecNumber evidence="2 5">1.15.1.1</ecNumber>
    </recommendedName>
</protein>
<reference evidence="9 10" key="1">
    <citation type="journal article" date="2017" name="Nature">
        <title>Atmospheric trace gases support primary production in Antarctic desert surface soil.</title>
        <authorList>
            <person name="Ji M."/>
            <person name="Greening C."/>
            <person name="Vanwonterghem I."/>
            <person name="Carere C.R."/>
            <person name="Bay S.K."/>
            <person name="Steen J.A."/>
            <person name="Montgomery K."/>
            <person name="Lines T."/>
            <person name="Beardall J."/>
            <person name="van Dorst J."/>
            <person name="Snape I."/>
            <person name="Stott M.B."/>
            <person name="Hugenholtz P."/>
            <person name="Ferrari B.C."/>
        </authorList>
    </citation>
    <scope>NUCLEOTIDE SEQUENCE [LARGE SCALE GENOMIC DNA]</scope>
    <source>
        <strain evidence="9">RRmetagenome_bin12</strain>
    </source>
</reference>
<dbReference type="AlphaFoldDB" id="A0A2W6AQ02"/>
<comment type="similarity">
    <text evidence="1 5">Belongs to the iron/manganese superoxide dismutase family.</text>
</comment>
<dbReference type="EC" id="1.15.1.1" evidence="2 5"/>
<dbReference type="InterPro" id="IPR050265">
    <property type="entry name" value="Fe/Mn_Superoxide_Dismutase"/>
</dbReference>
<organism evidence="9 10">
    <name type="scientific">Candidatus Aeolococcus gillhamiae</name>
    <dbReference type="NCBI Taxonomy" id="3127015"/>
    <lineage>
        <taxon>Bacteria</taxon>
        <taxon>Bacillati</taxon>
        <taxon>Candidatus Dormiibacterota</taxon>
        <taxon>Candidatus Dormibacteria</taxon>
        <taxon>Candidatus Aeolococcales</taxon>
        <taxon>Candidatus Aeolococcaceae</taxon>
        <taxon>Candidatus Aeolococcus</taxon>
    </lineage>
</organism>
<dbReference type="InterPro" id="IPR036314">
    <property type="entry name" value="SOD_C_sf"/>
</dbReference>
<comment type="function">
    <text evidence="5">Destroys radicals which are normally produced within the cells and which are toxic to biological systems.</text>
</comment>
<sequence length="208" mass="22922">MALLTKTPYKAREFDLSGLVGISDKTMETHFGLYAGYVKNTNTLNEQLVELTQTGKVGTPAYAEMTRRLGFEYNGMVLHEWYFGNMTKTGNGGEISSSSELGRALGESFGDLETWRKDFVGVGGMRGVGWAVTYLDPASGRLSNHWITLHEDGNIAGFKPIVVMDVWEHAFLLDYKPADRPKYIESFLANLDVSAAEARLGGAERPIG</sequence>
<reference evidence="9" key="2">
    <citation type="submission" date="2018-05" db="EMBL/GenBank/DDBJ databases">
        <authorList>
            <person name="Ferrari B."/>
        </authorList>
    </citation>
    <scope>NUCLEOTIDE SEQUENCE</scope>
    <source>
        <strain evidence="9">RRmetagenome_bin12</strain>
    </source>
</reference>
<dbReference type="Proteomes" id="UP000606991">
    <property type="component" value="Unassembled WGS sequence"/>
</dbReference>
<evidence type="ECO:0000313" key="9">
    <source>
        <dbReference type="EMBL" id="PZR79891.1"/>
    </source>
</evidence>
<dbReference type="SUPFAM" id="SSF54719">
    <property type="entry name" value="Fe,Mn superoxide dismutase (SOD), C-terminal domain"/>
    <property type="match status" value="1"/>
</dbReference>
<dbReference type="GO" id="GO:0046872">
    <property type="term" value="F:metal ion binding"/>
    <property type="evidence" value="ECO:0007669"/>
    <property type="project" value="UniProtKB-KW"/>
</dbReference>